<dbReference type="Proteomes" id="UP000268007">
    <property type="component" value="Unassembled WGS sequence"/>
</dbReference>
<dbReference type="InterPro" id="IPR013325">
    <property type="entry name" value="RNA_pol_sigma_r2"/>
</dbReference>
<dbReference type="InterPro" id="IPR039425">
    <property type="entry name" value="RNA_pol_sigma-70-like"/>
</dbReference>
<evidence type="ECO:0000256" key="2">
    <source>
        <dbReference type="ARBA" id="ARBA00023015"/>
    </source>
</evidence>
<dbReference type="Gene3D" id="1.10.10.10">
    <property type="entry name" value="Winged helix-like DNA-binding domain superfamily/Winged helix DNA-binding domain"/>
    <property type="match status" value="1"/>
</dbReference>
<dbReference type="NCBIfam" id="TIGR02937">
    <property type="entry name" value="sigma70-ECF"/>
    <property type="match status" value="1"/>
</dbReference>
<accession>A0A495IZQ2</accession>
<dbReference type="PANTHER" id="PTHR43133:SF46">
    <property type="entry name" value="RNA POLYMERASE SIGMA-70 FACTOR ECF SUBFAMILY"/>
    <property type="match status" value="1"/>
</dbReference>
<dbReference type="InterPro" id="IPR007627">
    <property type="entry name" value="RNA_pol_sigma70_r2"/>
</dbReference>
<dbReference type="InterPro" id="IPR036388">
    <property type="entry name" value="WH-like_DNA-bd_sf"/>
</dbReference>
<dbReference type="SUPFAM" id="SSF88659">
    <property type="entry name" value="Sigma3 and sigma4 domains of RNA polymerase sigma factors"/>
    <property type="match status" value="1"/>
</dbReference>
<evidence type="ECO:0000256" key="4">
    <source>
        <dbReference type="ARBA" id="ARBA00023163"/>
    </source>
</evidence>
<dbReference type="NCBIfam" id="TIGR02985">
    <property type="entry name" value="Sig70_bacteroi1"/>
    <property type="match status" value="1"/>
</dbReference>
<evidence type="ECO:0000256" key="5">
    <source>
        <dbReference type="SAM" id="Phobius"/>
    </source>
</evidence>
<dbReference type="InterPro" id="IPR014284">
    <property type="entry name" value="RNA_pol_sigma-70_dom"/>
</dbReference>
<evidence type="ECO:0000313" key="9">
    <source>
        <dbReference type="Proteomes" id="UP000268007"/>
    </source>
</evidence>
<dbReference type="Gene3D" id="1.10.1740.10">
    <property type="match status" value="1"/>
</dbReference>
<keyword evidence="5" id="KW-0472">Membrane</keyword>
<feature type="domain" description="RNA polymerase sigma-70 region 2" evidence="6">
    <location>
        <begin position="27"/>
        <end position="93"/>
    </location>
</feature>
<reference evidence="8 9" key="1">
    <citation type="submission" date="2018-10" db="EMBL/GenBank/DDBJ databases">
        <title>Genomic Encyclopedia of Archaeal and Bacterial Type Strains, Phase II (KMG-II): from individual species to whole genera.</title>
        <authorList>
            <person name="Goeker M."/>
        </authorList>
    </citation>
    <scope>NUCLEOTIDE SEQUENCE [LARGE SCALE GENOMIC DNA]</scope>
    <source>
        <strain evidence="8 9">DSM 18602</strain>
    </source>
</reference>
<evidence type="ECO:0000256" key="1">
    <source>
        <dbReference type="ARBA" id="ARBA00010641"/>
    </source>
</evidence>
<keyword evidence="5" id="KW-1133">Transmembrane helix</keyword>
<proteinExistence type="inferred from homology"/>
<keyword evidence="4" id="KW-0804">Transcription</keyword>
<dbReference type="GO" id="GO:0016987">
    <property type="term" value="F:sigma factor activity"/>
    <property type="evidence" value="ECO:0007669"/>
    <property type="project" value="UniProtKB-KW"/>
</dbReference>
<evidence type="ECO:0000256" key="3">
    <source>
        <dbReference type="ARBA" id="ARBA00023082"/>
    </source>
</evidence>
<dbReference type="RefSeq" id="WP_121197524.1">
    <property type="nucleotide sequence ID" value="NZ_RBKU01000001.1"/>
</dbReference>
<dbReference type="Pfam" id="PF04542">
    <property type="entry name" value="Sigma70_r2"/>
    <property type="match status" value="1"/>
</dbReference>
<keyword evidence="2" id="KW-0805">Transcription regulation</keyword>
<dbReference type="Pfam" id="PF08281">
    <property type="entry name" value="Sigma70_r4_2"/>
    <property type="match status" value="1"/>
</dbReference>
<dbReference type="PANTHER" id="PTHR43133">
    <property type="entry name" value="RNA POLYMERASE ECF-TYPE SIGMA FACTO"/>
    <property type="match status" value="1"/>
</dbReference>
<dbReference type="InterPro" id="IPR013249">
    <property type="entry name" value="RNA_pol_sigma70_r4_t2"/>
</dbReference>
<dbReference type="GO" id="GO:0003677">
    <property type="term" value="F:DNA binding"/>
    <property type="evidence" value="ECO:0007669"/>
    <property type="project" value="InterPro"/>
</dbReference>
<keyword evidence="5" id="KW-0812">Transmembrane</keyword>
<dbReference type="EMBL" id="RBKU01000001">
    <property type="protein sequence ID" value="RKR81861.1"/>
    <property type="molecule type" value="Genomic_DNA"/>
</dbReference>
<evidence type="ECO:0000259" key="6">
    <source>
        <dbReference type="Pfam" id="PF04542"/>
    </source>
</evidence>
<evidence type="ECO:0000313" key="8">
    <source>
        <dbReference type="EMBL" id="RKR81861.1"/>
    </source>
</evidence>
<gene>
    <name evidence="8" type="ORF">BDD43_2022</name>
</gene>
<keyword evidence="9" id="KW-1185">Reference proteome</keyword>
<name>A0A495IZQ2_9SPHI</name>
<dbReference type="GO" id="GO:0006352">
    <property type="term" value="P:DNA-templated transcription initiation"/>
    <property type="evidence" value="ECO:0007669"/>
    <property type="project" value="InterPro"/>
</dbReference>
<evidence type="ECO:0000259" key="7">
    <source>
        <dbReference type="Pfam" id="PF08281"/>
    </source>
</evidence>
<dbReference type="OrthoDB" id="659569at2"/>
<comment type="caution">
    <text evidence="8">The sequence shown here is derived from an EMBL/GenBank/DDBJ whole genome shotgun (WGS) entry which is preliminary data.</text>
</comment>
<comment type="similarity">
    <text evidence="1">Belongs to the sigma-70 factor family. ECF subfamily.</text>
</comment>
<feature type="domain" description="RNA polymerase sigma factor 70 region 4 type 2" evidence="7">
    <location>
        <begin position="125"/>
        <end position="174"/>
    </location>
</feature>
<dbReference type="SUPFAM" id="SSF88946">
    <property type="entry name" value="Sigma2 domain of RNA polymerase sigma factors"/>
    <property type="match status" value="1"/>
</dbReference>
<sequence length="193" mass="22560">MSIYSKLTDTDLAALLTQSNRLAFAEIYDRYKGILFVHAYRRLANSEEAEDVIHDLFINLWNKREDLNIKNHMSGYLYTALRNRIFDVISRKKIESAYMASIDLNLVASAYITDHKVRESELAKIIEKEIAALPEKMREVFLLSRKQNLNHKEIAEKLGISEQTVSKQITRALRILRMRLGIVVYIIYIFKLH</sequence>
<dbReference type="InterPro" id="IPR013324">
    <property type="entry name" value="RNA_pol_sigma_r3/r4-like"/>
</dbReference>
<dbReference type="AlphaFoldDB" id="A0A495IZQ2"/>
<dbReference type="InterPro" id="IPR014327">
    <property type="entry name" value="RNA_pol_sigma70_bacteroid"/>
</dbReference>
<keyword evidence="3" id="KW-0731">Sigma factor</keyword>
<dbReference type="CDD" id="cd06171">
    <property type="entry name" value="Sigma70_r4"/>
    <property type="match status" value="1"/>
</dbReference>
<feature type="transmembrane region" description="Helical" evidence="5">
    <location>
        <begin position="172"/>
        <end position="190"/>
    </location>
</feature>
<protein>
    <submittedName>
        <fullName evidence="8">RNA polymerase sigma-70 factor (ECF subfamily)</fullName>
    </submittedName>
</protein>
<organism evidence="8 9">
    <name type="scientific">Mucilaginibacter gracilis</name>
    <dbReference type="NCBI Taxonomy" id="423350"/>
    <lineage>
        <taxon>Bacteria</taxon>
        <taxon>Pseudomonadati</taxon>
        <taxon>Bacteroidota</taxon>
        <taxon>Sphingobacteriia</taxon>
        <taxon>Sphingobacteriales</taxon>
        <taxon>Sphingobacteriaceae</taxon>
        <taxon>Mucilaginibacter</taxon>
    </lineage>
</organism>